<sequence>MKTKTKKALATMNILTWIVFIGCCMQTGALLFTFFMSLFTNPLAAKNLYLGLNLSDLYESSTTHYVLMVGALILQYALRAYLTYLVIRIFLKINFVHPFSPDIAAIIAKISYIAFGTGILIVLAKEYSKWLMEKGIVLNNLQQYLEGGTEFILMAAILFIVAQVFNRGIELQTENELTI</sequence>
<dbReference type="InterPro" id="IPR021354">
    <property type="entry name" value="DUF2975"/>
</dbReference>
<dbReference type="OrthoDB" id="672524at2"/>
<evidence type="ECO:0000256" key="1">
    <source>
        <dbReference type="SAM" id="Phobius"/>
    </source>
</evidence>
<keyword evidence="1" id="KW-0812">Transmembrane</keyword>
<dbReference type="EMBL" id="CP020919">
    <property type="protein sequence ID" value="AWG25244.1"/>
    <property type="molecule type" value="Genomic_DNA"/>
</dbReference>
<evidence type="ECO:0008006" key="4">
    <source>
        <dbReference type="Google" id="ProtNLM"/>
    </source>
</evidence>
<keyword evidence="3" id="KW-1185">Reference proteome</keyword>
<dbReference type="RefSeq" id="WP_108736847.1">
    <property type="nucleotide sequence ID" value="NZ_CP020919.1"/>
</dbReference>
<feature type="transmembrane region" description="Helical" evidence="1">
    <location>
        <begin position="103"/>
        <end position="124"/>
    </location>
</feature>
<accession>A0A2S1LND3</accession>
<organism evidence="2 3">
    <name type="scientific">Flavobacterium kingsejongi</name>
    <dbReference type="NCBI Taxonomy" id="1678728"/>
    <lineage>
        <taxon>Bacteria</taxon>
        <taxon>Pseudomonadati</taxon>
        <taxon>Bacteroidota</taxon>
        <taxon>Flavobacteriia</taxon>
        <taxon>Flavobacteriales</taxon>
        <taxon>Flavobacteriaceae</taxon>
        <taxon>Flavobacterium</taxon>
    </lineage>
</organism>
<dbReference type="PROSITE" id="PS51257">
    <property type="entry name" value="PROKAR_LIPOPROTEIN"/>
    <property type="match status" value="1"/>
</dbReference>
<dbReference type="Pfam" id="PF11188">
    <property type="entry name" value="DUF2975"/>
    <property type="match status" value="1"/>
</dbReference>
<name>A0A2S1LND3_9FLAO</name>
<keyword evidence="1" id="KW-1133">Transmembrane helix</keyword>
<reference evidence="2 3" key="1">
    <citation type="submission" date="2017-04" db="EMBL/GenBank/DDBJ databases">
        <title>Complete genome sequence of Flavobacterium kingsejong AJ004.</title>
        <authorList>
            <person name="Lee P.C."/>
        </authorList>
    </citation>
    <scope>NUCLEOTIDE SEQUENCE [LARGE SCALE GENOMIC DNA]</scope>
    <source>
        <strain evidence="2 3">AJ004</strain>
    </source>
</reference>
<protein>
    <recommendedName>
        <fullName evidence="4">DUF2975 domain-containing protein</fullName>
    </recommendedName>
</protein>
<feature type="transmembrane region" description="Helical" evidence="1">
    <location>
        <begin position="144"/>
        <end position="165"/>
    </location>
</feature>
<dbReference type="Proteomes" id="UP000244677">
    <property type="component" value="Chromosome"/>
</dbReference>
<feature type="transmembrane region" description="Helical" evidence="1">
    <location>
        <begin position="65"/>
        <end position="91"/>
    </location>
</feature>
<dbReference type="KEGG" id="fki:FK004_08350"/>
<feature type="transmembrane region" description="Helical" evidence="1">
    <location>
        <begin position="12"/>
        <end position="45"/>
    </location>
</feature>
<dbReference type="AlphaFoldDB" id="A0A2S1LND3"/>
<keyword evidence="1" id="KW-0472">Membrane</keyword>
<evidence type="ECO:0000313" key="2">
    <source>
        <dbReference type="EMBL" id="AWG25244.1"/>
    </source>
</evidence>
<proteinExistence type="predicted"/>
<evidence type="ECO:0000313" key="3">
    <source>
        <dbReference type="Proteomes" id="UP000244677"/>
    </source>
</evidence>
<gene>
    <name evidence="2" type="ORF">FK004_08350</name>
</gene>